<protein>
    <recommendedName>
        <fullName evidence="3">DUF4097 domain-containing protein</fullName>
    </recommendedName>
</protein>
<keyword evidence="2" id="KW-0472">Membrane</keyword>
<dbReference type="EMBL" id="MVHJ01000023">
    <property type="protein sequence ID" value="ORA02858.1"/>
    <property type="molecule type" value="Genomic_DNA"/>
</dbReference>
<organism evidence="4 5">
    <name type="scientific">Mycolicibacterium bacteremicum</name>
    <name type="common">Mycobacterium bacteremicum</name>
    <dbReference type="NCBI Taxonomy" id="564198"/>
    <lineage>
        <taxon>Bacteria</taxon>
        <taxon>Bacillati</taxon>
        <taxon>Actinomycetota</taxon>
        <taxon>Actinomycetes</taxon>
        <taxon>Mycobacteriales</taxon>
        <taxon>Mycobacteriaceae</taxon>
        <taxon>Mycolicibacterium</taxon>
    </lineage>
</organism>
<keyword evidence="5" id="KW-1185">Reference proteome</keyword>
<feature type="region of interest" description="Disordered" evidence="1">
    <location>
        <begin position="251"/>
        <end position="270"/>
    </location>
</feature>
<gene>
    <name evidence="4" type="ORF">BST17_21530</name>
</gene>
<dbReference type="AlphaFoldDB" id="A0A1W9YRZ1"/>
<keyword evidence="2" id="KW-1133">Transmembrane helix</keyword>
<dbReference type="InterPro" id="IPR025164">
    <property type="entry name" value="Toastrack_DUF4097"/>
</dbReference>
<dbReference type="RefSeq" id="WP_083060935.1">
    <property type="nucleotide sequence ID" value="NZ_JACKVM010000005.1"/>
</dbReference>
<name>A0A1W9YRZ1_MYCBA</name>
<dbReference type="OrthoDB" id="4620851at2"/>
<dbReference type="Proteomes" id="UP000192366">
    <property type="component" value="Unassembled WGS sequence"/>
</dbReference>
<sequence>MTTTLIDPPAPAGPPQLSPGGRTALRAALVIAGAAVLVIALALLTTAAVGLSAFRLVTDHKSLPPDMRALTIDTAASPMAVRIVADRNAAEPHADVRMVTTDRSEREELTVTDDANGTVLRVQGQTGFLAWGDPGEITVTVPPELGRQLAVTVRQDTGVLMAEADLDELTATTTDGSVVLRGAVRRVEVRAQNGDIRARQPISVGESFTASTLDGNVQVRFADAPRRIDASTRDGDVSVALPPPGPYLVRAQSGTGASRVRVPETTDTGDAAAEVTVRSENGEVSVETDRSAGR</sequence>
<feature type="domain" description="DUF4097" evidence="3">
    <location>
        <begin position="167"/>
        <end position="286"/>
    </location>
</feature>
<evidence type="ECO:0000313" key="4">
    <source>
        <dbReference type="EMBL" id="ORA02858.1"/>
    </source>
</evidence>
<feature type="transmembrane region" description="Helical" evidence="2">
    <location>
        <begin position="27"/>
        <end position="54"/>
    </location>
</feature>
<evidence type="ECO:0000256" key="2">
    <source>
        <dbReference type="SAM" id="Phobius"/>
    </source>
</evidence>
<proteinExistence type="predicted"/>
<dbReference type="STRING" id="564198.BST17_21530"/>
<evidence type="ECO:0000256" key="1">
    <source>
        <dbReference type="SAM" id="MobiDB-lite"/>
    </source>
</evidence>
<keyword evidence="2" id="KW-0812">Transmembrane</keyword>
<accession>A0A1W9YRZ1</accession>
<evidence type="ECO:0000259" key="3">
    <source>
        <dbReference type="Pfam" id="PF13349"/>
    </source>
</evidence>
<reference evidence="4 5" key="1">
    <citation type="submission" date="2017-02" db="EMBL/GenBank/DDBJ databases">
        <title>The new phylogeny of genus Mycobacterium.</title>
        <authorList>
            <person name="Tortoli E."/>
            <person name="Trovato A."/>
            <person name="Cirillo D.M."/>
        </authorList>
    </citation>
    <scope>NUCLEOTIDE SEQUENCE [LARGE SCALE GENOMIC DNA]</scope>
    <source>
        <strain evidence="4 5">DSM 45578</strain>
    </source>
</reference>
<comment type="caution">
    <text evidence="4">The sequence shown here is derived from an EMBL/GenBank/DDBJ whole genome shotgun (WGS) entry which is preliminary data.</text>
</comment>
<dbReference type="Pfam" id="PF13349">
    <property type="entry name" value="DUF4097"/>
    <property type="match status" value="1"/>
</dbReference>
<evidence type="ECO:0000313" key="5">
    <source>
        <dbReference type="Proteomes" id="UP000192366"/>
    </source>
</evidence>